<dbReference type="GO" id="GO:0003677">
    <property type="term" value="F:DNA binding"/>
    <property type="evidence" value="ECO:0007669"/>
    <property type="project" value="UniProtKB-UniRule"/>
</dbReference>
<dbReference type="EMBL" id="JALJEJ010000003">
    <property type="protein sequence ID" value="MCJ8209563.1"/>
    <property type="molecule type" value="Genomic_DNA"/>
</dbReference>
<dbReference type="InterPro" id="IPR009057">
    <property type="entry name" value="Homeodomain-like_sf"/>
</dbReference>
<feature type="domain" description="HTH tetR-type" evidence="3">
    <location>
        <begin position="5"/>
        <end position="65"/>
    </location>
</feature>
<dbReference type="InterPro" id="IPR001647">
    <property type="entry name" value="HTH_TetR"/>
</dbReference>
<dbReference type="Pfam" id="PF00440">
    <property type="entry name" value="TetR_N"/>
    <property type="match status" value="1"/>
</dbReference>
<dbReference type="PROSITE" id="PS50977">
    <property type="entry name" value="HTH_TETR_2"/>
    <property type="match status" value="1"/>
</dbReference>
<evidence type="ECO:0000313" key="4">
    <source>
        <dbReference type="EMBL" id="MCJ8209563.1"/>
    </source>
</evidence>
<keyword evidence="5" id="KW-1185">Reference proteome</keyword>
<dbReference type="Gene3D" id="1.10.357.10">
    <property type="entry name" value="Tetracycline Repressor, domain 2"/>
    <property type="match status" value="1"/>
</dbReference>
<comment type="caution">
    <text evidence="4">The sequence shown here is derived from an EMBL/GenBank/DDBJ whole genome shotgun (WGS) entry which is preliminary data.</text>
</comment>
<dbReference type="Proteomes" id="UP001139450">
    <property type="component" value="Unassembled WGS sequence"/>
</dbReference>
<accession>A0A9X1X4P7</accession>
<dbReference type="InterPro" id="IPR050109">
    <property type="entry name" value="HTH-type_TetR-like_transc_reg"/>
</dbReference>
<dbReference type="SUPFAM" id="SSF46689">
    <property type="entry name" value="Homeodomain-like"/>
    <property type="match status" value="1"/>
</dbReference>
<name>A0A9X1X4P7_9SPHI</name>
<dbReference type="PRINTS" id="PR00455">
    <property type="entry name" value="HTHTETR"/>
</dbReference>
<protein>
    <submittedName>
        <fullName evidence="4">TetR/AcrR family transcriptional regulator</fullName>
    </submittedName>
</protein>
<gene>
    <name evidence="4" type="ORF">MUY27_07570</name>
</gene>
<proteinExistence type="predicted"/>
<dbReference type="AlphaFoldDB" id="A0A9X1X4P7"/>
<reference evidence="4" key="1">
    <citation type="submission" date="2022-04" db="EMBL/GenBank/DDBJ databases">
        <title>Mucilaginibacter sp. RS28 isolated from freshwater.</title>
        <authorList>
            <person name="Ko S.-R."/>
        </authorList>
    </citation>
    <scope>NUCLEOTIDE SEQUENCE</scope>
    <source>
        <strain evidence="4">RS28</strain>
    </source>
</reference>
<dbReference type="PANTHER" id="PTHR30328:SF54">
    <property type="entry name" value="HTH-TYPE TRANSCRIPTIONAL REPRESSOR SCO4008"/>
    <property type="match status" value="1"/>
</dbReference>
<sequence>MVEDKKTEQKIFEAALAVFHKKGLNGARMQEIADTAGINKAMLHYYYRSKEQLFGQVFLLSFRQFIGGIVTILNHEGSTWEEKIPMIIEHYASSLILNPNLPLFVINELRSNPEQYLGIVKENHIKETVFVKQLIEAIELKQIRGVRPLQIFITIVSGIVFPYLAEPLIKNIGVVPEMGWETFMEERKKMIHEMLIKYLKEF</sequence>
<evidence type="ECO:0000256" key="2">
    <source>
        <dbReference type="PROSITE-ProRule" id="PRU00335"/>
    </source>
</evidence>
<evidence type="ECO:0000313" key="5">
    <source>
        <dbReference type="Proteomes" id="UP001139450"/>
    </source>
</evidence>
<evidence type="ECO:0000259" key="3">
    <source>
        <dbReference type="PROSITE" id="PS50977"/>
    </source>
</evidence>
<evidence type="ECO:0000256" key="1">
    <source>
        <dbReference type="ARBA" id="ARBA00023125"/>
    </source>
</evidence>
<dbReference type="PANTHER" id="PTHR30328">
    <property type="entry name" value="TRANSCRIPTIONAL REPRESSOR"/>
    <property type="match status" value="1"/>
</dbReference>
<dbReference type="RefSeq" id="WP_245129399.1">
    <property type="nucleotide sequence ID" value="NZ_JALJEJ010000003.1"/>
</dbReference>
<organism evidence="4 5">
    <name type="scientific">Mucilaginibacter straminoryzae</name>
    <dbReference type="NCBI Taxonomy" id="2932774"/>
    <lineage>
        <taxon>Bacteria</taxon>
        <taxon>Pseudomonadati</taxon>
        <taxon>Bacteroidota</taxon>
        <taxon>Sphingobacteriia</taxon>
        <taxon>Sphingobacteriales</taxon>
        <taxon>Sphingobacteriaceae</taxon>
        <taxon>Mucilaginibacter</taxon>
    </lineage>
</organism>
<feature type="DNA-binding region" description="H-T-H motif" evidence="2">
    <location>
        <begin position="28"/>
        <end position="47"/>
    </location>
</feature>
<keyword evidence="1 2" id="KW-0238">DNA-binding</keyword>